<evidence type="ECO:0000313" key="2">
    <source>
        <dbReference type="Proteomes" id="UP000281474"/>
    </source>
</evidence>
<sequence length="35" mass="4137">FRERINYFFDVKLPEIADTLTSRITDNFQTLTSAI</sequence>
<feature type="non-terminal residue" evidence="1">
    <location>
        <position position="1"/>
    </location>
</feature>
<dbReference type="Proteomes" id="UP000281474">
    <property type="component" value="Unassembled WGS sequence"/>
</dbReference>
<reference evidence="1 2" key="1">
    <citation type="submission" date="2018-09" db="EMBL/GenBank/DDBJ databases">
        <title>Phylogeny of the Shewanellaceae, and recommendation for two new genera, Pseudoshewanella and Parashewanella.</title>
        <authorList>
            <person name="Wang G."/>
        </authorList>
    </citation>
    <scope>NUCLEOTIDE SEQUENCE [LARGE SCALE GENOMIC DNA]</scope>
    <source>
        <strain evidence="1 2">C51</strain>
    </source>
</reference>
<dbReference type="EMBL" id="QZEI01000122">
    <property type="protein sequence ID" value="RLV57900.1"/>
    <property type="molecule type" value="Genomic_DNA"/>
</dbReference>
<evidence type="ECO:0000313" key="1">
    <source>
        <dbReference type="EMBL" id="RLV57900.1"/>
    </source>
</evidence>
<dbReference type="AlphaFoldDB" id="A0A3L8PR94"/>
<proteinExistence type="predicted"/>
<organism evidence="1 2">
    <name type="scientific">Parashewanella curva</name>
    <dbReference type="NCBI Taxonomy" id="2338552"/>
    <lineage>
        <taxon>Bacteria</taxon>
        <taxon>Pseudomonadati</taxon>
        <taxon>Pseudomonadota</taxon>
        <taxon>Gammaproteobacteria</taxon>
        <taxon>Alteromonadales</taxon>
        <taxon>Shewanellaceae</taxon>
        <taxon>Parashewanella</taxon>
    </lineage>
</organism>
<protein>
    <submittedName>
        <fullName evidence="1">IS630 family transposase</fullName>
    </submittedName>
</protein>
<accession>A0A3L8PR94</accession>
<name>A0A3L8PR94_9GAMM</name>
<comment type="caution">
    <text evidence="1">The sequence shown here is derived from an EMBL/GenBank/DDBJ whole genome shotgun (WGS) entry which is preliminary data.</text>
</comment>
<gene>
    <name evidence="1" type="ORF">D5018_20160</name>
</gene>
<keyword evidence="2" id="KW-1185">Reference proteome</keyword>